<protein>
    <submittedName>
        <fullName evidence="1">Uncharacterized protein</fullName>
    </submittedName>
</protein>
<dbReference type="EMBL" id="LAZR01062480">
    <property type="protein sequence ID" value="KKK61424.1"/>
    <property type="molecule type" value="Genomic_DNA"/>
</dbReference>
<proteinExistence type="predicted"/>
<evidence type="ECO:0000313" key="1">
    <source>
        <dbReference type="EMBL" id="KKK61424.1"/>
    </source>
</evidence>
<dbReference type="AlphaFoldDB" id="A0A0F8Z4X4"/>
<accession>A0A0F8Z4X4</accession>
<reference evidence="1" key="1">
    <citation type="journal article" date="2015" name="Nature">
        <title>Complex archaea that bridge the gap between prokaryotes and eukaryotes.</title>
        <authorList>
            <person name="Spang A."/>
            <person name="Saw J.H."/>
            <person name="Jorgensen S.L."/>
            <person name="Zaremba-Niedzwiedzka K."/>
            <person name="Martijn J."/>
            <person name="Lind A.E."/>
            <person name="van Eijk R."/>
            <person name="Schleper C."/>
            <person name="Guy L."/>
            <person name="Ettema T.J."/>
        </authorList>
    </citation>
    <scope>NUCLEOTIDE SEQUENCE</scope>
</reference>
<gene>
    <name evidence="1" type="ORF">LCGC14_3014480</name>
</gene>
<comment type="caution">
    <text evidence="1">The sequence shown here is derived from an EMBL/GenBank/DDBJ whole genome shotgun (WGS) entry which is preliminary data.</text>
</comment>
<organism evidence="1">
    <name type="scientific">marine sediment metagenome</name>
    <dbReference type="NCBI Taxonomy" id="412755"/>
    <lineage>
        <taxon>unclassified sequences</taxon>
        <taxon>metagenomes</taxon>
        <taxon>ecological metagenomes</taxon>
    </lineage>
</organism>
<sequence>MNNSDRIRSITFDLKELASKARKALDCEMRLEKANQDTVKYNQGWNDACTAMVQGLMGCIKTKGTSQWVTGLDISQIDQAIRKE</sequence>
<name>A0A0F8Z4X4_9ZZZZ</name>